<dbReference type="HOGENOM" id="CLU_2833780_0_0_1"/>
<feature type="chain" id="PRO_5003236607" evidence="2">
    <location>
        <begin position="22"/>
        <end position="66"/>
    </location>
</feature>
<feature type="region of interest" description="Disordered" evidence="1">
    <location>
        <begin position="41"/>
        <end position="66"/>
    </location>
</feature>
<organism evidence="3 4">
    <name type="scientific">Daphnia pulex</name>
    <name type="common">Water flea</name>
    <dbReference type="NCBI Taxonomy" id="6669"/>
    <lineage>
        <taxon>Eukaryota</taxon>
        <taxon>Metazoa</taxon>
        <taxon>Ecdysozoa</taxon>
        <taxon>Arthropoda</taxon>
        <taxon>Crustacea</taxon>
        <taxon>Branchiopoda</taxon>
        <taxon>Diplostraca</taxon>
        <taxon>Cladocera</taxon>
        <taxon>Anomopoda</taxon>
        <taxon>Daphniidae</taxon>
        <taxon>Daphnia</taxon>
    </lineage>
</organism>
<reference evidence="3 4" key="1">
    <citation type="journal article" date="2011" name="Science">
        <title>The ecoresponsive genome of Daphnia pulex.</title>
        <authorList>
            <person name="Colbourne J.K."/>
            <person name="Pfrender M.E."/>
            <person name="Gilbert D."/>
            <person name="Thomas W.K."/>
            <person name="Tucker A."/>
            <person name="Oakley T.H."/>
            <person name="Tokishita S."/>
            <person name="Aerts A."/>
            <person name="Arnold G.J."/>
            <person name="Basu M.K."/>
            <person name="Bauer D.J."/>
            <person name="Caceres C.E."/>
            <person name="Carmel L."/>
            <person name="Casola C."/>
            <person name="Choi J.H."/>
            <person name="Detter J.C."/>
            <person name="Dong Q."/>
            <person name="Dusheyko S."/>
            <person name="Eads B.D."/>
            <person name="Frohlich T."/>
            <person name="Geiler-Samerotte K.A."/>
            <person name="Gerlach D."/>
            <person name="Hatcher P."/>
            <person name="Jogdeo S."/>
            <person name="Krijgsveld J."/>
            <person name="Kriventseva E.V."/>
            <person name="Kultz D."/>
            <person name="Laforsch C."/>
            <person name="Lindquist E."/>
            <person name="Lopez J."/>
            <person name="Manak J.R."/>
            <person name="Muller J."/>
            <person name="Pangilinan J."/>
            <person name="Patwardhan R.P."/>
            <person name="Pitluck S."/>
            <person name="Pritham E.J."/>
            <person name="Rechtsteiner A."/>
            <person name="Rho M."/>
            <person name="Rogozin I.B."/>
            <person name="Sakarya O."/>
            <person name="Salamov A."/>
            <person name="Schaack S."/>
            <person name="Shapiro H."/>
            <person name="Shiga Y."/>
            <person name="Skalitzky C."/>
            <person name="Smith Z."/>
            <person name="Souvorov A."/>
            <person name="Sung W."/>
            <person name="Tang Z."/>
            <person name="Tsuchiya D."/>
            <person name="Tu H."/>
            <person name="Vos H."/>
            <person name="Wang M."/>
            <person name="Wolf Y.I."/>
            <person name="Yamagata H."/>
            <person name="Yamada T."/>
            <person name="Ye Y."/>
            <person name="Shaw J.R."/>
            <person name="Andrews J."/>
            <person name="Crease T.J."/>
            <person name="Tang H."/>
            <person name="Lucas S.M."/>
            <person name="Robertson H.M."/>
            <person name="Bork P."/>
            <person name="Koonin E.V."/>
            <person name="Zdobnov E.M."/>
            <person name="Grigoriev I.V."/>
            <person name="Lynch M."/>
            <person name="Boore J.L."/>
        </authorList>
    </citation>
    <scope>NUCLEOTIDE SEQUENCE [LARGE SCALE GENOMIC DNA]</scope>
</reference>
<protein>
    <submittedName>
        <fullName evidence="3">Uncharacterized protein</fullName>
    </submittedName>
</protein>
<evidence type="ECO:0000313" key="4">
    <source>
        <dbReference type="Proteomes" id="UP000000305"/>
    </source>
</evidence>
<evidence type="ECO:0000256" key="2">
    <source>
        <dbReference type="SAM" id="SignalP"/>
    </source>
</evidence>
<evidence type="ECO:0000313" key="3">
    <source>
        <dbReference type="EMBL" id="EFX86403.1"/>
    </source>
</evidence>
<keyword evidence="2" id="KW-0732">Signal</keyword>
<keyword evidence="4" id="KW-1185">Reference proteome</keyword>
<proteinExistence type="predicted"/>
<dbReference type="AlphaFoldDB" id="E9G326"/>
<sequence>MKIFSLLFVLFAICFNVIIEAARLESNPIVQTDLEGSESIPYGRYPSRNRGHPYLGTRHTHHRVVG</sequence>
<dbReference type="EMBL" id="GL732530">
    <property type="protein sequence ID" value="EFX86403.1"/>
    <property type="molecule type" value="Genomic_DNA"/>
</dbReference>
<evidence type="ECO:0000256" key="1">
    <source>
        <dbReference type="SAM" id="MobiDB-lite"/>
    </source>
</evidence>
<accession>E9G326</accession>
<gene>
    <name evidence="3" type="ORF">DAPPUDRAFT_313171</name>
</gene>
<name>E9G326_DAPPU</name>
<dbReference type="OrthoDB" id="10423760at2759"/>
<dbReference type="KEGG" id="dpx:DAPPUDRAFT_313171"/>
<dbReference type="InParanoid" id="E9G326"/>
<feature type="signal peptide" evidence="2">
    <location>
        <begin position="1"/>
        <end position="21"/>
    </location>
</feature>
<dbReference type="Proteomes" id="UP000000305">
    <property type="component" value="Unassembled WGS sequence"/>
</dbReference>